<feature type="compositionally biased region" description="Basic and acidic residues" evidence="2">
    <location>
        <begin position="203"/>
        <end position="221"/>
    </location>
</feature>
<feature type="region of interest" description="Disordered" evidence="2">
    <location>
        <begin position="188"/>
        <end position="223"/>
    </location>
</feature>
<dbReference type="CDD" id="cd12148">
    <property type="entry name" value="fungal_TF_MHR"/>
    <property type="match status" value="1"/>
</dbReference>
<dbReference type="InterPro" id="IPR007219">
    <property type="entry name" value="XnlR_reg_dom"/>
</dbReference>
<dbReference type="EMBL" id="WNKQ01000003">
    <property type="protein sequence ID" value="KAF5852427.1"/>
    <property type="molecule type" value="Genomic_DNA"/>
</dbReference>
<accession>A0A8H5ZN13</accession>
<dbReference type="InterPro" id="IPR053230">
    <property type="entry name" value="Trans_reg_galc"/>
</dbReference>
<dbReference type="Pfam" id="PF04082">
    <property type="entry name" value="Fungal_trans"/>
    <property type="match status" value="1"/>
</dbReference>
<dbReference type="PANTHER" id="PTHR47654:SF5">
    <property type="entry name" value="TRANSCRIPTION FACTOR DOMAIN-CONTAINING PROTEIN"/>
    <property type="match status" value="1"/>
</dbReference>
<feature type="region of interest" description="Disordered" evidence="2">
    <location>
        <begin position="1"/>
        <end position="41"/>
    </location>
</feature>
<comment type="caution">
    <text evidence="4">The sequence shown here is derived from an EMBL/GenBank/DDBJ whole genome shotgun (WGS) entry which is preliminary data.</text>
</comment>
<dbReference type="GO" id="GO:0006351">
    <property type="term" value="P:DNA-templated transcription"/>
    <property type="evidence" value="ECO:0007669"/>
    <property type="project" value="InterPro"/>
</dbReference>
<keyword evidence="1" id="KW-0539">Nucleus</keyword>
<proteinExistence type="predicted"/>
<evidence type="ECO:0000259" key="3">
    <source>
        <dbReference type="SMART" id="SM00906"/>
    </source>
</evidence>
<evidence type="ECO:0000313" key="4">
    <source>
        <dbReference type="EMBL" id="KAF5852427.1"/>
    </source>
</evidence>
<organism evidence="4 5">
    <name type="scientific">Cochliobolus sativus</name>
    <name type="common">Common root rot and spot blotch fungus</name>
    <name type="synonym">Bipolaris sorokiniana</name>
    <dbReference type="NCBI Taxonomy" id="45130"/>
    <lineage>
        <taxon>Eukaryota</taxon>
        <taxon>Fungi</taxon>
        <taxon>Dikarya</taxon>
        <taxon>Ascomycota</taxon>
        <taxon>Pezizomycotina</taxon>
        <taxon>Dothideomycetes</taxon>
        <taxon>Pleosporomycetidae</taxon>
        <taxon>Pleosporales</taxon>
        <taxon>Pleosporineae</taxon>
        <taxon>Pleosporaceae</taxon>
        <taxon>Bipolaris</taxon>
    </lineage>
</organism>
<protein>
    <recommendedName>
        <fullName evidence="3">Xylanolytic transcriptional activator regulatory domain-containing protein</fullName>
    </recommendedName>
</protein>
<dbReference type="AlphaFoldDB" id="A0A8H5ZN13"/>
<dbReference type="GO" id="GO:0008270">
    <property type="term" value="F:zinc ion binding"/>
    <property type="evidence" value="ECO:0007669"/>
    <property type="project" value="InterPro"/>
</dbReference>
<evidence type="ECO:0000256" key="2">
    <source>
        <dbReference type="SAM" id="MobiDB-lite"/>
    </source>
</evidence>
<feature type="domain" description="Xylanolytic transcriptional activator regulatory" evidence="3">
    <location>
        <begin position="411"/>
        <end position="484"/>
    </location>
</feature>
<evidence type="ECO:0000313" key="5">
    <source>
        <dbReference type="Proteomes" id="UP000624244"/>
    </source>
</evidence>
<dbReference type="Proteomes" id="UP000624244">
    <property type="component" value="Unassembled WGS sequence"/>
</dbReference>
<dbReference type="GO" id="GO:0003677">
    <property type="term" value="F:DNA binding"/>
    <property type="evidence" value="ECO:0007669"/>
    <property type="project" value="InterPro"/>
</dbReference>
<evidence type="ECO:0000256" key="1">
    <source>
        <dbReference type="ARBA" id="ARBA00023242"/>
    </source>
</evidence>
<dbReference type="PANTHER" id="PTHR47654">
    <property type="entry name" value="ZN(II)2CYS6 TRANSCRIPTION FACTOR (EUROFUNG)-RELATED"/>
    <property type="match status" value="1"/>
</dbReference>
<name>A0A8H5ZN13_COCSA</name>
<gene>
    <name evidence="4" type="ORF">GGP41_007830</name>
</gene>
<sequence length="839" mass="94975">MESSSSFGAKVAIPRFKRPDQQTVLPRPPRTRPEKVNKAMPEAQPRCISCTKYDEDCIYRLSRRDRLREAIHKIETLSTLLEDIRGALDDEHTKRIDDALKEFENDTLPLSPSVRAKPWKKQLKMSSSDETDCDRQAFDEAYVLSVVGSNEDLDFLEEEPGDLGSIETGYMGRSSQIQWMQTLERKLDQSGGGSFDMPYAAPRDNKGASSKRPDAPYEHQKQSTSIGPLSSYYFYLDNTDINIDIDDLDVLPPVEIAIKLFESYQIAVHDPFRILDSSFEEQLQMYYRVSQPSGTMNVCVKWKAILNLVFAIGARFSHLFGGDRRAGVRDHHVYVSRAVHFLRLNQTTTLICAPDISLVQATGILSFYYLMMGYFSSLCSACRQNELCFKGRSLASVRYIAHFHQHVSERAWCVIGMSIRYAQAAGLHIRNEDPSVATSRKNALAELWWALHSIECFLTSITGQPSFIARKDCTVPLPTTMRERCGPKSSSTPEGFMFRSNPIPPALSSAQSQVRQSFNSIETLPNPDSFLNAYANLDLILHKTLSNLYSARPVIQSWKQLNEWALQALLYGSFSAASIAEPGLGREQSVLHFYYLSVKICITRPCLCRRDLRPKGQSEESAEFDRRTAEACVQAALDLALFLPEPFSPRWIYEKGPWWSIVHIIMQAITVLLPELAQGAIHWPTDPSNIATCVEKLTRWLNAMKSNDVVSERAYNIVRKMLGKHEQFREDVATGQWATEMAGQPYNEPAAASYMASQPYNNLDLQYLQKTTCLDTCFNDDYYSQANSGKFDLSFQAWPLNKPPADFLLGQAQLPLFFGDHSMANFDQGTDSYCLDNYT</sequence>
<reference evidence="4" key="1">
    <citation type="submission" date="2019-11" db="EMBL/GenBank/DDBJ databases">
        <title>Bipolaris sorokiniana Genome sequencing.</title>
        <authorList>
            <person name="Wang H."/>
        </authorList>
    </citation>
    <scope>NUCLEOTIDE SEQUENCE</scope>
</reference>
<dbReference type="SMART" id="SM00906">
    <property type="entry name" value="Fungal_trans"/>
    <property type="match status" value="1"/>
</dbReference>